<accession>A0A2N3IJM0</accession>
<dbReference type="EMBL" id="NKXO01000006">
    <property type="protein sequence ID" value="PKQ70458.1"/>
    <property type="molecule type" value="Genomic_DNA"/>
</dbReference>
<name>A0A2N3IJM0_9BACT</name>
<dbReference type="Pfam" id="PF19838">
    <property type="entry name" value="LptD_2"/>
    <property type="match status" value="1"/>
</dbReference>
<dbReference type="PANTHER" id="PTHR30189">
    <property type="entry name" value="LPS-ASSEMBLY PROTEIN"/>
    <property type="match status" value="1"/>
</dbReference>
<dbReference type="GO" id="GO:1990351">
    <property type="term" value="C:transporter complex"/>
    <property type="evidence" value="ECO:0007669"/>
    <property type="project" value="TreeGrafter"/>
</dbReference>
<protein>
    <recommendedName>
        <fullName evidence="1">LPS-assembly protein LptD central domain-containing protein</fullName>
    </recommendedName>
</protein>
<evidence type="ECO:0000259" key="1">
    <source>
        <dbReference type="Pfam" id="PF19838"/>
    </source>
</evidence>
<keyword evidence="3" id="KW-1185">Reference proteome</keyword>
<reference evidence="2 3" key="1">
    <citation type="submission" date="2017-06" db="EMBL/GenBank/DDBJ databases">
        <title>Raineya orbicola gen. nov., sp. nov. a slightly thermophilic bacterium of the phylum Bacteroidetes and the description of Raineyaceae fam. nov.</title>
        <authorList>
            <person name="Albuquerque L."/>
            <person name="Polonia A.R.M."/>
            <person name="Barroso C."/>
            <person name="Froufe H.J.C."/>
            <person name="Lage O."/>
            <person name="Lobo-Da-Cunha A."/>
            <person name="Egas C."/>
            <person name="Da Costa M.S."/>
        </authorList>
    </citation>
    <scope>NUCLEOTIDE SEQUENCE [LARGE SCALE GENOMIC DNA]</scope>
    <source>
        <strain evidence="2 3">SPSPC-11</strain>
    </source>
</reference>
<dbReference type="AlphaFoldDB" id="A0A2N3IJM0"/>
<comment type="caution">
    <text evidence="2">The sequence shown here is derived from an EMBL/GenBank/DDBJ whole genome shotgun (WGS) entry which is preliminary data.</text>
</comment>
<dbReference type="PANTHER" id="PTHR30189:SF1">
    <property type="entry name" value="LPS-ASSEMBLY PROTEIN LPTD"/>
    <property type="match status" value="1"/>
</dbReference>
<evidence type="ECO:0000313" key="2">
    <source>
        <dbReference type="EMBL" id="PKQ70458.1"/>
    </source>
</evidence>
<proteinExistence type="predicted"/>
<feature type="domain" description="LPS-assembly protein LptD central" evidence="1">
    <location>
        <begin position="200"/>
        <end position="711"/>
    </location>
</feature>
<sequence>MSSILLCYFVFSFAQAQKTDTLQIGIDSLGKIRTTNPRDTLPKTKNASEIRTTVKFQAKDSVKIQIKKKKAAMYEKAQIDYGETQLKAAKIFVDLGTQIVKARPKLDSIRKNKLVDKPLLKEKTEEFAMDSVDYNLETQKGLIFNIVTKQGEGFVAGKRVKKDAENELCIQNGHYTTCDLAVPHFRIVAKKIKVTKNQNVVAGPFYMEVGGVPTPLGFAFGIFPKPKEKVSGIIIPEYGESRENGFFLRGGGYYWAISDYLDATLTTEIYTYGNWGFAVTSNYKKRYAFSGGFNFSYRSLWDKPLDEFNRNKTGQFSLTWSHRPESKGTGNFSANANIASSRFNQTSVTNINQLITTNLNSAVNYSKSFKGLPFALSLAGRHQQDLQRNLVTLNLPDFNFTMNQIFPFKTLVKSPKSFFSTIGINYNLTANNTINNQVQGTGGLGFETTQIRKDSIYAFRPENFGLFLQNARLNITHNSTLSVPFKVLRYFNGSFGFNISQTFHQRRFSYVWQEIFDAQTNTLRGAVRVDTSRRWGSTYRYNFSLGFSTNIYGFYNFPKSKGRLQAIRHTIIPNVSLSYTPDFSQAKFGFYQQNVQTGVKSVRIGTGQTIFLPIYQNLPIFDGAPGQGQSGSVSINLRNKIEAKVLPKNDTSGKAKPQVISLLDEIGLNTSYNMLADRSKNQYAWANVNMNTRVRLLNRLDIGLTASLDPYLYRDTLVNNQIRREKTFDLAWEKGRLGKITSANLSFSTALNPDFFKKKATTPTSAMPAGGRGAGGDLPANLLNPMSGTQGLQTSTVQNPLASINRYVDFDVTWNLVLNYNLSYNFANVQENFTQTFNFSGDVSLTKNWKLVFNSSYDFRAKGFGPSQFSFTRNLHCWQMSFDWQPFGQFQSYFFRFNANAATLRDLKVERRRTTYDR</sequence>
<gene>
    <name evidence="2" type="ORF">Rain11_0541</name>
</gene>
<dbReference type="Proteomes" id="UP000233387">
    <property type="component" value="Unassembled WGS sequence"/>
</dbReference>
<dbReference type="InterPro" id="IPR045659">
    <property type="entry name" value="LptD_2"/>
</dbReference>
<evidence type="ECO:0000313" key="3">
    <source>
        <dbReference type="Proteomes" id="UP000233387"/>
    </source>
</evidence>
<dbReference type="InterPro" id="IPR050218">
    <property type="entry name" value="LptD"/>
</dbReference>
<dbReference type="GO" id="GO:0009279">
    <property type="term" value="C:cell outer membrane"/>
    <property type="evidence" value="ECO:0007669"/>
    <property type="project" value="TreeGrafter"/>
</dbReference>
<dbReference type="RefSeq" id="WP_133121478.1">
    <property type="nucleotide sequence ID" value="NZ_NKXO01000006.1"/>
</dbReference>
<dbReference type="OrthoDB" id="9802320at2"/>
<organism evidence="2 3">
    <name type="scientific">Raineya orbicola</name>
    <dbReference type="NCBI Taxonomy" id="2016530"/>
    <lineage>
        <taxon>Bacteria</taxon>
        <taxon>Pseudomonadati</taxon>
        <taxon>Bacteroidota</taxon>
        <taxon>Cytophagia</taxon>
        <taxon>Cytophagales</taxon>
        <taxon>Raineyaceae</taxon>
        <taxon>Raineya</taxon>
    </lineage>
</organism>